<evidence type="ECO:0000256" key="2">
    <source>
        <dbReference type="ARBA" id="ARBA00009749"/>
    </source>
</evidence>
<feature type="transmembrane region" description="Helical" evidence="9">
    <location>
        <begin position="250"/>
        <end position="270"/>
    </location>
</feature>
<dbReference type="GO" id="GO:0005886">
    <property type="term" value="C:plasma membrane"/>
    <property type="evidence" value="ECO:0007669"/>
    <property type="project" value="TreeGrafter"/>
</dbReference>
<feature type="transmembrane region" description="Helical" evidence="9">
    <location>
        <begin position="291"/>
        <end position="310"/>
    </location>
</feature>
<evidence type="ECO:0000256" key="5">
    <source>
        <dbReference type="ARBA" id="ARBA00022842"/>
    </source>
</evidence>
<keyword evidence="4 9" id="KW-0812">Transmembrane</keyword>
<dbReference type="GO" id="GO:0008324">
    <property type="term" value="F:monoatomic cation transmembrane transporter activity"/>
    <property type="evidence" value="ECO:0007669"/>
    <property type="project" value="InterPro"/>
</dbReference>
<evidence type="ECO:0000256" key="1">
    <source>
        <dbReference type="ARBA" id="ARBA00004141"/>
    </source>
</evidence>
<accession>A0A437AQN4</accession>
<dbReference type="InterPro" id="IPR006667">
    <property type="entry name" value="SLC41_membr_dom"/>
</dbReference>
<evidence type="ECO:0000256" key="7">
    <source>
        <dbReference type="ARBA" id="ARBA00023065"/>
    </source>
</evidence>
<dbReference type="EMBL" id="RCSS01000046">
    <property type="protein sequence ID" value="RVD93323.1"/>
    <property type="molecule type" value="Genomic_DNA"/>
</dbReference>
<dbReference type="PANTHER" id="PTHR16228:SF7">
    <property type="entry name" value="SLC41A_MGTE INTEGRAL MEMBRANE DOMAIN-CONTAINING PROTEIN"/>
    <property type="match status" value="1"/>
</dbReference>
<name>A0A437AQN4_9MICR</name>
<feature type="transmembrane region" description="Helical" evidence="9">
    <location>
        <begin position="353"/>
        <end position="381"/>
    </location>
</feature>
<dbReference type="Gene3D" id="1.10.357.20">
    <property type="entry name" value="SLC41 divalent cation transporters, integral membrane domain"/>
    <property type="match status" value="1"/>
</dbReference>
<dbReference type="PANTHER" id="PTHR16228">
    <property type="entry name" value="DIVALENT CATION TRANSPORTER SOLUTE CARRIER FAMILY 41"/>
    <property type="match status" value="1"/>
</dbReference>
<evidence type="ECO:0000256" key="4">
    <source>
        <dbReference type="ARBA" id="ARBA00022692"/>
    </source>
</evidence>
<dbReference type="Pfam" id="PF01769">
    <property type="entry name" value="MgtE"/>
    <property type="match status" value="1"/>
</dbReference>
<dbReference type="OrthoDB" id="666972at2759"/>
<feature type="transmembrane region" description="Helical" evidence="9">
    <location>
        <begin position="85"/>
        <end position="110"/>
    </location>
</feature>
<evidence type="ECO:0000313" key="12">
    <source>
        <dbReference type="Proteomes" id="UP000282876"/>
    </source>
</evidence>
<keyword evidence="12" id="KW-1185">Reference proteome</keyword>
<comment type="caution">
    <text evidence="11">The sequence shown here is derived from an EMBL/GenBank/DDBJ whole genome shotgun (WGS) entry which is preliminary data.</text>
</comment>
<dbReference type="InterPro" id="IPR045349">
    <property type="entry name" value="SLC41A1-3"/>
</dbReference>
<dbReference type="AlphaFoldDB" id="A0A437AQN4"/>
<proteinExistence type="inferred from homology"/>
<evidence type="ECO:0000256" key="8">
    <source>
        <dbReference type="ARBA" id="ARBA00023136"/>
    </source>
</evidence>
<keyword evidence="6 9" id="KW-1133">Transmembrane helix</keyword>
<keyword evidence="3" id="KW-0813">Transport</keyword>
<feature type="transmembrane region" description="Helical" evidence="9">
    <location>
        <begin position="223"/>
        <end position="244"/>
    </location>
</feature>
<comment type="subcellular location">
    <subcellularLocation>
        <location evidence="1">Membrane</location>
        <topology evidence="1">Multi-pass membrane protein</topology>
    </subcellularLocation>
</comment>
<feature type="transmembrane region" description="Helical" evidence="9">
    <location>
        <begin position="161"/>
        <end position="183"/>
    </location>
</feature>
<evidence type="ECO:0000256" key="3">
    <source>
        <dbReference type="ARBA" id="ARBA00022448"/>
    </source>
</evidence>
<dbReference type="Proteomes" id="UP000282876">
    <property type="component" value="Unassembled WGS sequence"/>
</dbReference>
<keyword evidence="7" id="KW-0406">Ion transport</keyword>
<evidence type="ECO:0000256" key="9">
    <source>
        <dbReference type="SAM" id="Phobius"/>
    </source>
</evidence>
<reference evidence="11 12" key="1">
    <citation type="submission" date="2018-10" db="EMBL/GenBank/DDBJ databases">
        <title>Draft genome sequence of the microsporidian Tubulinosema ratisbonensis.</title>
        <authorList>
            <person name="Polonais V."/>
            <person name="Peyretaillade E."/>
            <person name="Niehus S."/>
            <person name="Wawrzyniak I."/>
            <person name="Franchet A."/>
            <person name="Gaspin C."/>
            <person name="Reichstadt M."/>
            <person name="Belser C."/>
            <person name="Labadie K."/>
            <person name="Delbac F."/>
            <person name="Ferrandon D."/>
        </authorList>
    </citation>
    <scope>NUCLEOTIDE SEQUENCE [LARGE SCALE GENOMIC DNA]</scope>
    <source>
        <strain evidence="11 12">Franzen</strain>
    </source>
</reference>
<dbReference type="VEuPathDB" id="MicrosporidiaDB:TUBRATIS_001420"/>
<protein>
    <recommendedName>
        <fullName evidence="10">SLC41A/MgtE integral membrane domain-containing protein</fullName>
    </recommendedName>
</protein>
<organism evidence="11 12">
    <name type="scientific">Tubulinosema ratisbonensis</name>
    <dbReference type="NCBI Taxonomy" id="291195"/>
    <lineage>
        <taxon>Eukaryota</taxon>
        <taxon>Fungi</taxon>
        <taxon>Fungi incertae sedis</taxon>
        <taxon>Microsporidia</taxon>
        <taxon>Tubulinosematoidea</taxon>
        <taxon>Tubulinosematidae</taxon>
        <taxon>Tubulinosema</taxon>
    </lineage>
</organism>
<gene>
    <name evidence="11" type="ORF">TUBRATIS_001420</name>
</gene>
<dbReference type="SUPFAM" id="SSF161093">
    <property type="entry name" value="MgtE membrane domain-like"/>
    <property type="match status" value="2"/>
</dbReference>
<comment type="similarity">
    <text evidence="2">Belongs to the SLC41A transporter family.</text>
</comment>
<dbReference type="InterPro" id="IPR036739">
    <property type="entry name" value="SLC41_membr_dom_sf"/>
</dbReference>
<evidence type="ECO:0000259" key="10">
    <source>
        <dbReference type="Pfam" id="PF01769"/>
    </source>
</evidence>
<feature type="transmembrane region" description="Helical" evidence="9">
    <location>
        <begin position="316"/>
        <end position="341"/>
    </location>
</feature>
<feature type="transmembrane region" description="Helical" evidence="9">
    <location>
        <begin position="122"/>
        <end position="149"/>
    </location>
</feature>
<feature type="domain" description="SLC41A/MgtE integral membrane" evidence="10">
    <location>
        <begin position="52"/>
        <end position="176"/>
    </location>
</feature>
<keyword evidence="8 9" id="KW-0472">Membrane</keyword>
<evidence type="ECO:0000256" key="6">
    <source>
        <dbReference type="ARBA" id="ARBA00022989"/>
    </source>
</evidence>
<sequence length="389" mass="44087">MKNSLISVSLLTQSLPSLLFSLISLALAGKWLDDSLKLNLYLEYPLLLISSCVLTFKGNIELILAMHLSTMSQSRSAELNKYYRFAFDNSCLVITQSAVIGFLIGLLGAIRNFLAQNLHKEIFFKIIASVLVSCFFSSFCIIIMILISIKLSKTFKIDPDHIILPGISAFSDVFVIRMCIFFIKFFNFTTLSVTFLFLLTVIFFTSITFYFSLKSERIIPQQTIEMLFLSYMLSSFAGYILDFFSKDFRILAIFEPVFCGMCCSTALIYLHKKATALENGVSLNNRKIISTLLIISFFIGCFYLSGLLIFMKKFIFSFFLFFLVFFVCNVYILLSFIKLVLDNNQISNPNIGVFAIPLISSLSDFIGVVMSVIVVVCVSFFQYLTVNKA</sequence>
<evidence type="ECO:0000313" key="11">
    <source>
        <dbReference type="EMBL" id="RVD93323.1"/>
    </source>
</evidence>
<keyword evidence="5" id="KW-0460">Magnesium</keyword>
<feature type="transmembrane region" description="Helical" evidence="9">
    <location>
        <begin position="189"/>
        <end position="211"/>
    </location>
</feature>